<keyword evidence="10 14" id="KW-0472">Membrane</keyword>
<keyword evidence="12 14" id="KW-0456">Lyase</keyword>
<protein>
    <recommendedName>
        <fullName evidence="4 14">Very-long-chain (3R)-3-hydroxyacyl-CoA dehydratase</fullName>
        <ecNumber evidence="4 14">4.2.1.134</ecNumber>
    </recommendedName>
</protein>
<evidence type="ECO:0000256" key="13">
    <source>
        <dbReference type="ARBA" id="ARBA00036671"/>
    </source>
</evidence>
<dbReference type="PANTHER" id="PTHR11035:SF3">
    <property type="entry name" value="VERY-LONG-CHAIN (3R)-3-HYDROXYACYL-COA DEHYDRATASE"/>
    <property type="match status" value="1"/>
</dbReference>
<feature type="transmembrane region" description="Helical" evidence="14">
    <location>
        <begin position="201"/>
        <end position="225"/>
    </location>
</feature>
<evidence type="ECO:0000256" key="11">
    <source>
        <dbReference type="ARBA" id="ARBA00023160"/>
    </source>
</evidence>
<dbReference type="GeneID" id="107425142"/>
<dbReference type="Pfam" id="PF04387">
    <property type="entry name" value="PTPLA"/>
    <property type="match status" value="1"/>
</dbReference>
<sequence length="237" mass="27083">MAGFLSSVRRLYLTLYNWTVFLGWVQVLYLAVTTLKESGHQQVYNAVARPLQLAQSAAVLEILHGLIGLVRSPITATLPQIASRLYVTWGILWSIPELLGGRLVLIYLSALWSSVGLSRRQVAFSGFCFYPIIRYSFFGMKEALGFAPSWLLWLRYSTFLLLYPTGITSEVGLIYLALPYIKESEKYCLRMPNKWNFSFDYFYLAIIALGIYVPGSPHMYTYMLGQRKKALSKSKRE</sequence>
<dbReference type="Proteomes" id="UP001652623">
    <property type="component" value="Chromosome 7"/>
</dbReference>
<keyword evidence="9 14" id="KW-0443">Lipid metabolism</keyword>
<evidence type="ECO:0000256" key="9">
    <source>
        <dbReference type="ARBA" id="ARBA00023098"/>
    </source>
</evidence>
<evidence type="ECO:0000256" key="6">
    <source>
        <dbReference type="ARBA" id="ARBA00022692"/>
    </source>
</evidence>
<evidence type="ECO:0000256" key="12">
    <source>
        <dbReference type="ARBA" id="ARBA00023239"/>
    </source>
</evidence>
<comment type="pathway">
    <text evidence="2 14">Lipid metabolism; fatty acid biosynthesis.</text>
</comment>
<keyword evidence="14" id="KW-0256">Endoplasmic reticulum</keyword>
<proteinExistence type="inferred from homology"/>
<keyword evidence="15" id="KW-1185">Reference proteome</keyword>
<keyword evidence="8 14" id="KW-1133">Transmembrane helix</keyword>
<dbReference type="PANTHER" id="PTHR11035">
    <property type="entry name" value="VERY-LONG-CHAIN (3R)-3-HYDROXYACYL-COA DEHYDRATASE"/>
    <property type="match status" value="1"/>
</dbReference>
<evidence type="ECO:0000313" key="16">
    <source>
        <dbReference type="RefSeq" id="XP_048335686.2"/>
    </source>
</evidence>
<gene>
    <name evidence="16" type="primary">LOC107425142</name>
</gene>
<dbReference type="EC" id="4.2.1.134" evidence="4 14"/>
<comment type="catalytic activity">
    <reaction evidence="13 14">
        <text>a very-long-chain (3R)-3-hydroxyacyl-CoA = a very-long-chain (2E)-enoyl-CoA + H2O</text>
        <dbReference type="Rhea" id="RHEA:45812"/>
        <dbReference type="ChEBI" id="CHEBI:15377"/>
        <dbReference type="ChEBI" id="CHEBI:83728"/>
        <dbReference type="ChEBI" id="CHEBI:85440"/>
        <dbReference type="EC" id="4.2.1.134"/>
    </reaction>
</comment>
<keyword evidence="11 14" id="KW-0275">Fatty acid biosynthesis</keyword>
<evidence type="ECO:0000256" key="4">
    <source>
        <dbReference type="ARBA" id="ARBA00013122"/>
    </source>
</evidence>
<feature type="transmembrane region" description="Helical" evidence="14">
    <location>
        <begin position="12"/>
        <end position="32"/>
    </location>
</feature>
<keyword evidence="6 14" id="KW-0812">Transmembrane</keyword>
<comment type="function">
    <text evidence="14">Catalyzes the third of the four reactions of the long-chain fatty acids elongation cycle. This endoplasmic reticulum-bound enzymatic process, allows the addition of two carbons to the chain of long- and very long-chain fatty acids/VLCFAs per cycle. This enzyme catalyzes the dehydration of the 3-hydroxyacyl-CoA intermediate into trans-2,3-enoyl-CoA, within each cycle of fatty acid elongation. Thereby, it participates to the production of VLCFAs of different chain lengths that are involved in multiple biological processes as precursors of membrane lipids and lipid mediators.</text>
</comment>
<evidence type="ECO:0000256" key="2">
    <source>
        <dbReference type="ARBA" id="ARBA00005194"/>
    </source>
</evidence>
<feature type="transmembrane region" description="Helical" evidence="14">
    <location>
        <begin position="132"/>
        <end position="153"/>
    </location>
</feature>
<evidence type="ECO:0000256" key="8">
    <source>
        <dbReference type="ARBA" id="ARBA00022989"/>
    </source>
</evidence>
<name>A0ABM3IUI6_ZIZJJ</name>
<evidence type="ECO:0000256" key="10">
    <source>
        <dbReference type="ARBA" id="ARBA00023136"/>
    </source>
</evidence>
<feature type="transmembrane region" description="Helical" evidence="14">
    <location>
        <begin position="160"/>
        <end position="181"/>
    </location>
</feature>
<evidence type="ECO:0000256" key="3">
    <source>
        <dbReference type="ARBA" id="ARBA00007811"/>
    </source>
</evidence>
<feature type="transmembrane region" description="Helical" evidence="14">
    <location>
        <begin position="91"/>
        <end position="112"/>
    </location>
</feature>
<accession>A0ABM3IUI6</accession>
<evidence type="ECO:0000256" key="5">
    <source>
        <dbReference type="ARBA" id="ARBA00022516"/>
    </source>
</evidence>
<evidence type="ECO:0000256" key="14">
    <source>
        <dbReference type="RuleBase" id="RU363109"/>
    </source>
</evidence>
<keyword evidence="7 14" id="KW-0276">Fatty acid metabolism</keyword>
<evidence type="ECO:0000313" key="15">
    <source>
        <dbReference type="Proteomes" id="UP001652623"/>
    </source>
</evidence>
<dbReference type="RefSeq" id="XP_048335686.2">
    <property type="nucleotide sequence ID" value="XM_048479729.2"/>
</dbReference>
<comment type="subcellular location">
    <subcellularLocation>
        <location evidence="14">Endoplasmic reticulum membrane</location>
        <topology evidence="14">Multi-pass membrane protein</topology>
    </subcellularLocation>
    <subcellularLocation>
        <location evidence="1">Membrane</location>
        <topology evidence="1">Multi-pass membrane protein</topology>
    </subcellularLocation>
</comment>
<dbReference type="InterPro" id="IPR007482">
    <property type="entry name" value="Tyr_Pase-like_PTPLA"/>
</dbReference>
<evidence type="ECO:0000256" key="1">
    <source>
        <dbReference type="ARBA" id="ARBA00004141"/>
    </source>
</evidence>
<comment type="similarity">
    <text evidence="3 14">Belongs to the very long-chain fatty acids dehydratase HACD family.</text>
</comment>
<evidence type="ECO:0000256" key="7">
    <source>
        <dbReference type="ARBA" id="ARBA00022832"/>
    </source>
</evidence>
<reference evidence="16" key="1">
    <citation type="submission" date="2025-08" db="UniProtKB">
        <authorList>
            <consortium name="RefSeq"/>
        </authorList>
    </citation>
    <scope>IDENTIFICATION</scope>
    <source>
        <tissue evidence="16">Seedling</tissue>
    </source>
</reference>
<organism evidence="15 16">
    <name type="scientific">Ziziphus jujuba</name>
    <name type="common">Chinese jujube</name>
    <name type="synonym">Ziziphus sativa</name>
    <dbReference type="NCBI Taxonomy" id="326968"/>
    <lineage>
        <taxon>Eukaryota</taxon>
        <taxon>Viridiplantae</taxon>
        <taxon>Streptophyta</taxon>
        <taxon>Embryophyta</taxon>
        <taxon>Tracheophyta</taxon>
        <taxon>Spermatophyta</taxon>
        <taxon>Magnoliopsida</taxon>
        <taxon>eudicotyledons</taxon>
        <taxon>Gunneridae</taxon>
        <taxon>Pentapetalae</taxon>
        <taxon>rosids</taxon>
        <taxon>fabids</taxon>
        <taxon>Rosales</taxon>
        <taxon>Rhamnaceae</taxon>
        <taxon>Paliureae</taxon>
        <taxon>Ziziphus</taxon>
    </lineage>
</organism>
<keyword evidence="5 14" id="KW-0444">Lipid biosynthesis</keyword>